<evidence type="ECO:0000313" key="10">
    <source>
        <dbReference type="EMBL" id="SMF17099.1"/>
    </source>
</evidence>
<dbReference type="InterPro" id="IPR001915">
    <property type="entry name" value="Peptidase_M48"/>
</dbReference>
<dbReference type="PANTHER" id="PTHR22726:SF1">
    <property type="entry name" value="METALLOENDOPEPTIDASE OMA1, MITOCHONDRIAL"/>
    <property type="match status" value="1"/>
</dbReference>
<protein>
    <submittedName>
        <fullName evidence="10">Peptidase family M48</fullName>
    </submittedName>
</protein>
<reference evidence="11" key="1">
    <citation type="submission" date="2017-04" db="EMBL/GenBank/DDBJ databases">
        <authorList>
            <person name="Varghese N."/>
            <person name="Submissions S."/>
        </authorList>
    </citation>
    <scope>NUCLEOTIDE SEQUENCE [LARGE SCALE GENOMIC DNA]</scope>
    <source>
        <strain evidence="11">RKEM611</strain>
    </source>
</reference>
<comment type="similarity">
    <text evidence="6">Belongs to the peptidase M48 family.</text>
</comment>
<name>A0A1Y6BRF8_9BACT</name>
<evidence type="ECO:0000259" key="8">
    <source>
        <dbReference type="Pfam" id="PF01435"/>
    </source>
</evidence>
<dbReference type="PANTHER" id="PTHR22726">
    <property type="entry name" value="METALLOENDOPEPTIDASE OMA1"/>
    <property type="match status" value="1"/>
</dbReference>
<evidence type="ECO:0000256" key="3">
    <source>
        <dbReference type="ARBA" id="ARBA00022801"/>
    </source>
</evidence>
<feature type="transmembrane region" description="Helical" evidence="7">
    <location>
        <begin position="98"/>
        <end position="120"/>
    </location>
</feature>
<keyword evidence="1 6" id="KW-0645">Protease</keyword>
<keyword evidence="5 6" id="KW-0482">Metalloprotease</keyword>
<feature type="domain" description="DUF7092" evidence="9">
    <location>
        <begin position="9"/>
        <end position="76"/>
    </location>
</feature>
<keyword evidence="4 6" id="KW-0862">Zinc</keyword>
<proteinExistence type="inferred from homology"/>
<evidence type="ECO:0000313" key="11">
    <source>
        <dbReference type="Proteomes" id="UP000192907"/>
    </source>
</evidence>
<dbReference type="InterPro" id="IPR055518">
    <property type="entry name" value="DUF7092"/>
</dbReference>
<dbReference type="OrthoDB" id="108155at2"/>
<comment type="cofactor">
    <cofactor evidence="6">
        <name>Zn(2+)</name>
        <dbReference type="ChEBI" id="CHEBI:29105"/>
    </cofactor>
    <text evidence="6">Binds 1 zinc ion per subunit.</text>
</comment>
<evidence type="ECO:0000256" key="4">
    <source>
        <dbReference type="ARBA" id="ARBA00022833"/>
    </source>
</evidence>
<dbReference type="InterPro" id="IPR051156">
    <property type="entry name" value="Mito/Outer_Membr_Metalloprot"/>
</dbReference>
<organism evidence="10 11">
    <name type="scientific">Pseudobacteriovorax antillogorgiicola</name>
    <dbReference type="NCBI Taxonomy" id="1513793"/>
    <lineage>
        <taxon>Bacteria</taxon>
        <taxon>Pseudomonadati</taxon>
        <taxon>Bdellovibrionota</taxon>
        <taxon>Oligoflexia</taxon>
        <taxon>Oligoflexales</taxon>
        <taxon>Pseudobacteriovoracaceae</taxon>
        <taxon>Pseudobacteriovorax</taxon>
    </lineage>
</organism>
<dbReference type="GO" id="GO:0046872">
    <property type="term" value="F:metal ion binding"/>
    <property type="evidence" value="ECO:0007669"/>
    <property type="project" value="UniProtKB-KW"/>
</dbReference>
<dbReference type="EMBL" id="FWZT01000006">
    <property type="protein sequence ID" value="SMF17099.1"/>
    <property type="molecule type" value="Genomic_DNA"/>
</dbReference>
<dbReference type="Pfam" id="PF01435">
    <property type="entry name" value="Peptidase_M48"/>
    <property type="match status" value="1"/>
</dbReference>
<keyword evidence="3 6" id="KW-0378">Hydrolase</keyword>
<keyword evidence="11" id="KW-1185">Reference proteome</keyword>
<dbReference type="RefSeq" id="WP_132317959.1">
    <property type="nucleotide sequence ID" value="NZ_FWZT01000006.1"/>
</dbReference>
<evidence type="ECO:0000256" key="5">
    <source>
        <dbReference type="ARBA" id="ARBA00023049"/>
    </source>
</evidence>
<dbReference type="AlphaFoldDB" id="A0A1Y6BRF8"/>
<dbReference type="CDD" id="cd07332">
    <property type="entry name" value="M48C_Oma1_like"/>
    <property type="match status" value="1"/>
</dbReference>
<dbReference type="Pfam" id="PF23368">
    <property type="entry name" value="DUF7092"/>
    <property type="match status" value="1"/>
</dbReference>
<evidence type="ECO:0000256" key="6">
    <source>
        <dbReference type="RuleBase" id="RU003983"/>
    </source>
</evidence>
<feature type="domain" description="Peptidase M48" evidence="8">
    <location>
        <begin position="182"/>
        <end position="338"/>
    </location>
</feature>
<evidence type="ECO:0000256" key="1">
    <source>
        <dbReference type="ARBA" id="ARBA00022670"/>
    </source>
</evidence>
<dbReference type="GO" id="GO:0004222">
    <property type="term" value="F:metalloendopeptidase activity"/>
    <property type="evidence" value="ECO:0007669"/>
    <property type="project" value="InterPro"/>
</dbReference>
<evidence type="ECO:0000256" key="2">
    <source>
        <dbReference type="ARBA" id="ARBA00022723"/>
    </source>
</evidence>
<keyword evidence="7" id="KW-0472">Membrane</keyword>
<accession>A0A1Y6BRF8</accession>
<dbReference type="GO" id="GO:0016020">
    <property type="term" value="C:membrane"/>
    <property type="evidence" value="ECO:0007669"/>
    <property type="project" value="TreeGrafter"/>
</dbReference>
<dbReference type="Gene3D" id="3.30.2010.10">
    <property type="entry name" value="Metalloproteases ('zincins'), catalytic domain"/>
    <property type="match status" value="1"/>
</dbReference>
<gene>
    <name evidence="10" type="ORF">SAMN06296036_10693</name>
</gene>
<evidence type="ECO:0000259" key="9">
    <source>
        <dbReference type="Pfam" id="PF23368"/>
    </source>
</evidence>
<keyword evidence="7" id="KW-0812">Transmembrane</keyword>
<keyword evidence="7" id="KW-1133">Transmembrane helix</keyword>
<evidence type="ECO:0000256" key="7">
    <source>
        <dbReference type="SAM" id="Phobius"/>
    </source>
</evidence>
<dbReference type="STRING" id="1513793.SAMN06296036_10693"/>
<dbReference type="GO" id="GO:0051603">
    <property type="term" value="P:proteolysis involved in protein catabolic process"/>
    <property type="evidence" value="ECO:0007669"/>
    <property type="project" value="TreeGrafter"/>
</dbReference>
<keyword evidence="2" id="KW-0479">Metal-binding</keyword>
<sequence>MQDLFRTRLQGEFFDGKTAKAHQVSLRFEPESLHMLHQESGHRYYKSDLAIEDLGEDTVRIDLLNQDGQFLIVRHSILVKQLQELGYLGTYKAKGKRAWLMFLGLSSASLIALLLFYQALTPLSYWTATQVPFEIEQQIFDDFVMRAIEDSYCEDPEALKSLETLKNRLLLAGSDRTWQQQIKVSIVNWDMVNAFALPGGRIVVTKGLLDSPKEQVAGVMAHEIGHLKKRHVLGEYIRGTALSGTLSILIGDYTGGLVIDPTMISNLVQNKFSREAEAEADHVALSLLDESGFDHRPMAQFFRSLEDEMGGEEAWYDKVLKFISTHPSHQERIAYIDSYQRQHPVDASVWDFHWQAFDESSCSD</sequence>
<dbReference type="Proteomes" id="UP000192907">
    <property type="component" value="Unassembled WGS sequence"/>
</dbReference>